<accession>A0A7C9P2U1</accession>
<dbReference type="PROSITE" id="PS50005">
    <property type="entry name" value="TPR"/>
    <property type="match status" value="1"/>
</dbReference>
<comment type="caution">
    <text evidence="4">The sequence shown here is derived from an EMBL/GenBank/DDBJ whole genome shotgun (WGS) entry which is preliminary data.</text>
</comment>
<dbReference type="Gene3D" id="1.25.40.10">
    <property type="entry name" value="Tetratricopeptide repeat domain"/>
    <property type="match status" value="1"/>
</dbReference>
<sequence length="261" mass="28903">MIARLILVSVLACGVTANAYAVDESYYNASDIPRMQPYCKARLIPGGMPEGWDYWIAQIGENFKDLHHYCAALNYMNRYWSVRNAKDRGYLLSIAMNNLNYMVRAEKPDFVLRGELYSARGEVFKLQGKPGQAVGDFRHAIELNPKLTRPYLQLISYFESIKKRGEALEIAKTGLRHNPDSKALQRHYLELGGKKPFPEPIAAPVAEPVSPQSADAVPALESEAGVTPSPSNADSNQTESADVAVPPPIGTPSNPYCRFCP</sequence>
<dbReference type="SMART" id="SM00028">
    <property type="entry name" value="TPR"/>
    <property type="match status" value="2"/>
</dbReference>
<feature type="compositionally biased region" description="Polar residues" evidence="2">
    <location>
        <begin position="228"/>
        <end position="240"/>
    </location>
</feature>
<evidence type="ECO:0000256" key="1">
    <source>
        <dbReference type="PROSITE-ProRule" id="PRU00339"/>
    </source>
</evidence>
<dbReference type="Proteomes" id="UP000483432">
    <property type="component" value="Unassembled WGS sequence"/>
</dbReference>
<feature type="region of interest" description="Disordered" evidence="2">
    <location>
        <begin position="200"/>
        <end position="261"/>
    </location>
</feature>
<dbReference type="EMBL" id="JAAFGW010000044">
    <property type="protein sequence ID" value="NDP47626.1"/>
    <property type="molecule type" value="Genomic_DNA"/>
</dbReference>
<protein>
    <submittedName>
        <fullName evidence="4">Uncharacterized protein</fullName>
    </submittedName>
</protein>
<dbReference type="InterPro" id="IPR011990">
    <property type="entry name" value="TPR-like_helical_dom_sf"/>
</dbReference>
<dbReference type="SUPFAM" id="SSF48452">
    <property type="entry name" value="TPR-like"/>
    <property type="match status" value="1"/>
</dbReference>
<evidence type="ECO:0000313" key="4">
    <source>
        <dbReference type="EMBL" id="NDP47626.1"/>
    </source>
</evidence>
<gene>
    <name evidence="4" type="ORF">GZ085_04390</name>
</gene>
<name>A0A7C9P2U1_9PROT</name>
<evidence type="ECO:0000256" key="2">
    <source>
        <dbReference type="SAM" id="MobiDB-lite"/>
    </source>
</evidence>
<reference evidence="4 5" key="1">
    <citation type="submission" date="2019-09" db="EMBL/GenBank/DDBJ databases">
        <title>H2 Metabolism Revealed by Metagenomic Analysis in Subglacial Sediment of East Antarctica.</title>
        <authorList>
            <person name="Yang Z."/>
            <person name="Zhang Y."/>
            <person name="Lv Y."/>
            <person name="Yan W."/>
            <person name="Xiao X."/>
            <person name="Sun B."/>
            <person name="Ma H."/>
        </authorList>
    </citation>
    <scope>NUCLEOTIDE SEQUENCE [LARGE SCALE GENOMIC DNA]</scope>
    <source>
        <strain evidence="4">Bin2_2</strain>
    </source>
</reference>
<evidence type="ECO:0000256" key="3">
    <source>
        <dbReference type="SAM" id="SignalP"/>
    </source>
</evidence>
<feature type="repeat" description="TPR" evidence="1">
    <location>
        <begin position="114"/>
        <end position="147"/>
    </location>
</feature>
<dbReference type="AlphaFoldDB" id="A0A7C9P2U1"/>
<feature type="chain" id="PRO_5028895588" evidence="3">
    <location>
        <begin position="22"/>
        <end position="261"/>
    </location>
</feature>
<feature type="compositionally biased region" description="Low complexity" evidence="2">
    <location>
        <begin position="200"/>
        <end position="211"/>
    </location>
</feature>
<keyword evidence="3" id="KW-0732">Signal</keyword>
<feature type="signal peptide" evidence="3">
    <location>
        <begin position="1"/>
        <end position="21"/>
    </location>
</feature>
<proteinExistence type="predicted"/>
<keyword evidence="1" id="KW-0802">TPR repeat</keyword>
<organism evidence="4 5">
    <name type="scientific">Sulfuriferula multivorans</name>
    <dbReference type="NCBI Taxonomy" id="1559896"/>
    <lineage>
        <taxon>Bacteria</taxon>
        <taxon>Pseudomonadati</taxon>
        <taxon>Pseudomonadota</taxon>
        <taxon>Betaproteobacteria</taxon>
        <taxon>Nitrosomonadales</taxon>
        <taxon>Sulfuricellaceae</taxon>
        <taxon>Sulfuriferula</taxon>
    </lineage>
</organism>
<dbReference type="InterPro" id="IPR019734">
    <property type="entry name" value="TPR_rpt"/>
</dbReference>
<evidence type="ECO:0000313" key="5">
    <source>
        <dbReference type="Proteomes" id="UP000483432"/>
    </source>
</evidence>